<dbReference type="Proteomes" id="UP000526501">
    <property type="component" value="Unassembled WGS sequence"/>
</dbReference>
<dbReference type="Gene3D" id="3.40.50.2000">
    <property type="entry name" value="Glycogen Phosphorylase B"/>
    <property type="match status" value="2"/>
</dbReference>
<sequence>MRICLFTDSFLPYISGVSSAVYNQANELSRRGHSVSIFHPRPSRNDSFETVPGLDSSVSVYGLPFSVPTFNIPKLRWSMPLFLYSYRRLRQDPPDLVHVHTEFGCGLEGMLLGRWKNVPVIGTFHTFFAEPDYLKQFYLPAFGWTQKAMWKYSVGFFNRCAHIVSPSKSVRDHLVSRGLHRPATVLSNGIERMSLRPPEEIQAFRKSLGIEDFAFIYIGRVSPEKSIEVALAAFRQVLHENPKAKFVLVGNGPGDAAVDEKIAELGIQNSVIRTGRIERDRLMKENYPLLGDVFVTASKTENQPVSILEALAFGLPLVGPRAKGIPELVDDGVNGLIFEPDNVEQMAACMSRLMGDRALHNQMREASLATAGTHDLQHVGDELEAIYLNAIAGKKAEVLGQVFPSV</sequence>
<comment type="caution">
    <text evidence="3">The sequence shown here is derived from an EMBL/GenBank/DDBJ whole genome shotgun (WGS) entry which is preliminary data.</text>
</comment>
<dbReference type="EMBL" id="JACHVC010000012">
    <property type="protein sequence ID" value="MBC2606763.1"/>
    <property type="molecule type" value="Genomic_DNA"/>
</dbReference>
<dbReference type="Pfam" id="PF13439">
    <property type="entry name" value="Glyco_transf_4"/>
    <property type="match status" value="1"/>
</dbReference>
<dbReference type="GO" id="GO:0016758">
    <property type="term" value="F:hexosyltransferase activity"/>
    <property type="evidence" value="ECO:0007669"/>
    <property type="project" value="TreeGrafter"/>
</dbReference>
<protein>
    <submittedName>
        <fullName evidence="3">Glycosyltransferase</fullName>
    </submittedName>
</protein>
<dbReference type="PANTHER" id="PTHR45947:SF3">
    <property type="entry name" value="SULFOQUINOVOSYL TRANSFERASE SQD2"/>
    <property type="match status" value="1"/>
</dbReference>
<organism evidence="3 4">
    <name type="scientific">Pelagicoccus albus</name>
    <dbReference type="NCBI Taxonomy" id="415222"/>
    <lineage>
        <taxon>Bacteria</taxon>
        <taxon>Pseudomonadati</taxon>
        <taxon>Verrucomicrobiota</taxon>
        <taxon>Opitutia</taxon>
        <taxon>Puniceicoccales</taxon>
        <taxon>Pelagicoccaceae</taxon>
        <taxon>Pelagicoccus</taxon>
    </lineage>
</organism>
<dbReference type="AlphaFoldDB" id="A0A7X1B9A2"/>
<dbReference type="InterPro" id="IPR050194">
    <property type="entry name" value="Glycosyltransferase_grp1"/>
</dbReference>
<dbReference type="RefSeq" id="WP_185660628.1">
    <property type="nucleotide sequence ID" value="NZ_CAWPOO010000012.1"/>
</dbReference>
<dbReference type="PANTHER" id="PTHR45947">
    <property type="entry name" value="SULFOQUINOVOSYL TRANSFERASE SQD2"/>
    <property type="match status" value="1"/>
</dbReference>
<proteinExistence type="predicted"/>
<evidence type="ECO:0000259" key="1">
    <source>
        <dbReference type="Pfam" id="PF00534"/>
    </source>
</evidence>
<dbReference type="InterPro" id="IPR028098">
    <property type="entry name" value="Glyco_trans_4-like_N"/>
</dbReference>
<gene>
    <name evidence="3" type="ORF">H5P27_11985</name>
</gene>
<dbReference type="SUPFAM" id="SSF53756">
    <property type="entry name" value="UDP-Glycosyltransferase/glycogen phosphorylase"/>
    <property type="match status" value="1"/>
</dbReference>
<feature type="domain" description="Glycosyl transferase family 1" evidence="1">
    <location>
        <begin position="203"/>
        <end position="366"/>
    </location>
</feature>
<evidence type="ECO:0000313" key="4">
    <source>
        <dbReference type="Proteomes" id="UP000526501"/>
    </source>
</evidence>
<evidence type="ECO:0000313" key="3">
    <source>
        <dbReference type="EMBL" id="MBC2606763.1"/>
    </source>
</evidence>
<accession>A0A7X1B9A2</accession>
<name>A0A7X1B9A2_9BACT</name>
<reference evidence="3 4" key="1">
    <citation type="submission" date="2020-07" db="EMBL/GenBank/DDBJ databases">
        <authorList>
            <person name="Feng X."/>
        </authorList>
    </citation>
    <scope>NUCLEOTIDE SEQUENCE [LARGE SCALE GENOMIC DNA]</scope>
    <source>
        <strain evidence="3 4">JCM23202</strain>
    </source>
</reference>
<dbReference type="Pfam" id="PF00534">
    <property type="entry name" value="Glycos_transf_1"/>
    <property type="match status" value="1"/>
</dbReference>
<keyword evidence="3" id="KW-0808">Transferase</keyword>
<dbReference type="InterPro" id="IPR001296">
    <property type="entry name" value="Glyco_trans_1"/>
</dbReference>
<evidence type="ECO:0000259" key="2">
    <source>
        <dbReference type="Pfam" id="PF13439"/>
    </source>
</evidence>
<feature type="domain" description="Glycosyltransferase subfamily 4-like N-terminal" evidence="2">
    <location>
        <begin position="15"/>
        <end position="191"/>
    </location>
</feature>
<keyword evidence="4" id="KW-1185">Reference proteome</keyword>